<dbReference type="EC" id="2.5.1.25" evidence="1"/>
<comment type="similarity">
    <text evidence="5">Belongs to the TDD superfamily. DTWD2 family.</text>
</comment>
<organism evidence="8 9">
    <name type="scientific">Nitrospirillum amazonense</name>
    <dbReference type="NCBI Taxonomy" id="28077"/>
    <lineage>
        <taxon>Bacteria</taxon>
        <taxon>Pseudomonadati</taxon>
        <taxon>Pseudomonadota</taxon>
        <taxon>Alphaproteobacteria</taxon>
        <taxon>Rhodospirillales</taxon>
        <taxon>Azospirillaceae</taxon>
        <taxon>Nitrospirillum</taxon>
    </lineage>
</organism>
<evidence type="ECO:0000256" key="1">
    <source>
        <dbReference type="ARBA" id="ARBA00012386"/>
    </source>
</evidence>
<dbReference type="GO" id="GO:0008033">
    <property type="term" value="P:tRNA processing"/>
    <property type="evidence" value="ECO:0007669"/>
    <property type="project" value="UniProtKB-KW"/>
</dbReference>
<dbReference type="OrthoDB" id="370626at2"/>
<feature type="compositionally biased region" description="Pro residues" evidence="6">
    <location>
        <begin position="1"/>
        <end position="20"/>
    </location>
</feature>
<gene>
    <name evidence="8" type="ORF">FBZ90_113126</name>
</gene>
<protein>
    <recommendedName>
        <fullName evidence="1">tRNA-uridine aminocarboxypropyltransferase</fullName>
        <ecNumber evidence="1">2.5.1.25</ecNumber>
    </recommendedName>
</protein>
<keyword evidence="2" id="KW-0808">Transferase</keyword>
<dbReference type="Proteomes" id="UP000315751">
    <property type="component" value="Unassembled WGS sequence"/>
</dbReference>
<dbReference type="EMBL" id="VITR01000013">
    <property type="protein sequence ID" value="TWB38131.1"/>
    <property type="molecule type" value="Genomic_DNA"/>
</dbReference>
<evidence type="ECO:0000259" key="7">
    <source>
        <dbReference type="SMART" id="SM01144"/>
    </source>
</evidence>
<dbReference type="RefSeq" id="WP_145734871.1">
    <property type="nucleotide sequence ID" value="NZ_VITR01000013.1"/>
</dbReference>
<evidence type="ECO:0000256" key="2">
    <source>
        <dbReference type="ARBA" id="ARBA00022679"/>
    </source>
</evidence>
<evidence type="ECO:0000313" key="8">
    <source>
        <dbReference type="EMBL" id="TWB38131.1"/>
    </source>
</evidence>
<dbReference type="PANTHER" id="PTHR21392:SF0">
    <property type="entry name" value="TRNA-URIDINE AMINOCARBOXYPROPYLTRANSFERASE 2"/>
    <property type="match status" value="1"/>
</dbReference>
<dbReference type="InterPro" id="IPR005636">
    <property type="entry name" value="DTW"/>
</dbReference>
<dbReference type="GO" id="GO:0016432">
    <property type="term" value="F:tRNA-uridine aminocarboxypropyltransferase activity"/>
    <property type="evidence" value="ECO:0007669"/>
    <property type="project" value="UniProtKB-EC"/>
</dbReference>
<sequence>MTEDTPPPVEQPAPPAPAPAAPTQDLADGAAVCPRCAKPLDLCVCQGIEPIQTRLEVLVLQHPQEQDVELGSARLLTLGLARGRLKVGLSWPNLAKALGRDKAGAEADPRRWAVLYMGSGDDATATPPGTVRLVDKKGQTVEDPTALADLEGLILLDGSWSQAKALWWRNAWLLKLRRLIVHPDFVSAYGNLRREPRRESVSTLEAGAFALAKLEGDDTLVERLRAPFIALVDRYRAVRGNRPPKAAANRPSTDGARKPDWRGRKRRPR</sequence>
<dbReference type="PANTHER" id="PTHR21392">
    <property type="entry name" value="TRNA-URIDINE AMINOCARBOXYPROPYLTRANSFERASE 2"/>
    <property type="match status" value="1"/>
</dbReference>
<dbReference type="AlphaFoldDB" id="A0A560GWE7"/>
<dbReference type="SMART" id="SM01144">
    <property type="entry name" value="DTW"/>
    <property type="match status" value="1"/>
</dbReference>
<feature type="region of interest" description="Disordered" evidence="6">
    <location>
        <begin position="241"/>
        <end position="269"/>
    </location>
</feature>
<evidence type="ECO:0000256" key="3">
    <source>
        <dbReference type="ARBA" id="ARBA00022691"/>
    </source>
</evidence>
<reference evidence="8 9" key="1">
    <citation type="submission" date="2019-06" db="EMBL/GenBank/DDBJ databases">
        <title>Genomic Encyclopedia of Type Strains, Phase IV (KMG-V): Genome sequencing to study the core and pangenomes of soil and plant-associated prokaryotes.</title>
        <authorList>
            <person name="Whitman W."/>
        </authorList>
    </citation>
    <scope>NUCLEOTIDE SEQUENCE [LARGE SCALE GENOMIC DNA]</scope>
    <source>
        <strain evidence="8 9">BR 11622</strain>
    </source>
</reference>
<evidence type="ECO:0000256" key="6">
    <source>
        <dbReference type="SAM" id="MobiDB-lite"/>
    </source>
</evidence>
<keyword evidence="9" id="KW-1185">Reference proteome</keyword>
<accession>A0A560GWE7</accession>
<evidence type="ECO:0000256" key="4">
    <source>
        <dbReference type="ARBA" id="ARBA00022694"/>
    </source>
</evidence>
<dbReference type="InterPro" id="IPR039262">
    <property type="entry name" value="DTWD2/TAPT"/>
</dbReference>
<evidence type="ECO:0000313" key="9">
    <source>
        <dbReference type="Proteomes" id="UP000315751"/>
    </source>
</evidence>
<feature type="region of interest" description="Disordered" evidence="6">
    <location>
        <begin position="1"/>
        <end position="25"/>
    </location>
</feature>
<name>A0A560GWE7_9PROT</name>
<keyword evidence="3" id="KW-0949">S-adenosyl-L-methionine</keyword>
<keyword evidence="4" id="KW-0819">tRNA processing</keyword>
<comment type="caution">
    <text evidence="8">The sequence shown here is derived from an EMBL/GenBank/DDBJ whole genome shotgun (WGS) entry which is preliminary data.</text>
</comment>
<evidence type="ECO:0000256" key="5">
    <source>
        <dbReference type="ARBA" id="ARBA00034489"/>
    </source>
</evidence>
<proteinExistence type="inferred from homology"/>
<dbReference type="Pfam" id="PF03942">
    <property type="entry name" value="DTW"/>
    <property type="match status" value="1"/>
</dbReference>
<feature type="domain" description="DTW" evidence="7">
    <location>
        <begin position="29"/>
        <end position="240"/>
    </location>
</feature>